<organism evidence="1 2">
    <name type="scientific">Citricoccus parietis</name>
    <dbReference type="NCBI Taxonomy" id="592307"/>
    <lineage>
        <taxon>Bacteria</taxon>
        <taxon>Bacillati</taxon>
        <taxon>Actinomycetota</taxon>
        <taxon>Actinomycetes</taxon>
        <taxon>Micrococcales</taxon>
        <taxon>Micrococcaceae</taxon>
        <taxon>Citricoccus</taxon>
    </lineage>
</organism>
<evidence type="ECO:0000313" key="1">
    <source>
        <dbReference type="EMBL" id="MFB9075580.1"/>
    </source>
</evidence>
<evidence type="ECO:0000313" key="2">
    <source>
        <dbReference type="Proteomes" id="UP001589575"/>
    </source>
</evidence>
<sequence length="50" mass="5360">MESRATRALEFFRGDELRQAVKLAGSSGVPGGVRGLRGDPVIHTGIFMES</sequence>
<gene>
    <name evidence="1" type="ORF">ACFFX0_32215</name>
</gene>
<keyword evidence="2" id="KW-1185">Reference proteome</keyword>
<accession>A0ABV5G9G1</accession>
<comment type="caution">
    <text evidence="1">The sequence shown here is derived from an EMBL/GenBank/DDBJ whole genome shotgun (WGS) entry which is preliminary data.</text>
</comment>
<proteinExistence type="predicted"/>
<reference evidence="1 2" key="1">
    <citation type="submission" date="2024-09" db="EMBL/GenBank/DDBJ databases">
        <authorList>
            <person name="Sun Q."/>
            <person name="Mori K."/>
        </authorList>
    </citation>
    <scope>NUCLEOTIDE SEQUENCE [LARGE SCALE GENOMIC DNA]</scope>
    <source>
        <strain evidence="1 2">CCM 7609</strain>
    </source>
</reference>
<dbReference type="Proteomes" id="UP001589575">
    <property type="component" value="Unassembled WGS sequence"/>
</dbReference>
<dbReference type="EMBL" id="JBHMFI010000023">
    <property type="protein sequence ID" value="MFB9075580.1"/>
    <property type="molecule type" value="Genomic_DNA"/>
</dbReference>
<name>A0ABV5G9G1_9MICC</name>
<protein>
    <submittedName>
        <fullName evidence="1">Uncharacterized protein</fullName>
    </submittedName>
</protein>